<dbReference type="PANTHER" id="PTHR32183">
    <property type="match status" value="1"/>
</dbReference>
<evidence type="ECO:0000256" key="1">
    <source>
        <dbReference type="ARBA" id="ARBA00022553"/>
    </source>
</evidence>
<dbReference type="PROSITE" id="PS51585">
    <property type="entry name" value="SAM_MT_TPMT"/>
    <property type="match status" value="1"/>
</dbReference>
<gene>
    <name evidence="5" type="ORF">APUU_60820A</name>
</gene>
<evidence type="ECO:0008006" key="7">
    <source>
        <dbReference type="Google" id="ProtNLM"/>
    </source>
</evidence>
<dbReference type="EMBL" id="AP024448">
    <property type="protein sequence ID" value="BCS27772.1"/>
    <property type="molecule type" value="Genomic_DNA"/>
</dbReference>
<name>A0A7R7XU44_9EURO</name>
<sequence>MVDPRESVPRFLAQYEGNTYVEGWAKLWDRGDCLHWDKGFPNPALEETLSERQSLLGAPVFKDQSGNWQRRKALVPGCGRGVDVLLLASFGYDAYGLECSDSAIKACNAEEARTKAMYPIRSPDIGRGSITFVEGDFFEDGWLEELGLEQNAFDLVYDHLFFCALNPSLRSTWALRQTRLLTLNGHLVCLEYPRHTNSSELGPPWGVSSELYLEYLSHPGMENPDSRRDTDSNGLARVAYWQPTRTHATGIDANGIVLDRVSIWRQKAEGGTASSDCLEA</sequence>
<dbReference type="Gene3D" id="3.40.50.150">
    <property type="entry name" value="Vaccinia Virus protein VP39"/>
    <property type="match status" value="1"/>
</dbReference>
<dbReference type="RefSeq" id="XP_041559966.1">
    <property type="nucleotide sequence ID" value="XM_041694103.1"/>
</dbReference>
<dbReference type="Pfam" id="PF05724">
    <property type="entry name" value="TPMT"/>
    <property type="match status" value="1"/>
</dbReference>
<dbReference type="GO" id="GO:0032259">
    <property type="term" value="P:methylation"/>
    <property type="evidence" value="ECO:0007669"/>
    <property type="project" value="UniProtKB-KW"/>
</dbReference>
<dbReference type="OrthoDB" id="276151at2759"/>
<protein>
    <recommendedName>
        <fullName evidence="7">Thiol methyltransferase</fullName>
    </recommendedName>
</protein>
<accession>A0A7R7XU44</accession>
<dbReference type="AlphaFoldDB" id="A0A7R7XU44"/>
<evidence type="ECO:0000256" key="2">
    <source>
        <dbReference type="ARBA" id="ARBA00022603"/>
    </source>
</evidence>
<dbReference type="Proteomes" id="UP000654913">
    <property type="component" value="Chromosome 6"/>
</dbReference>
<proteinExistence type="predicted"/>
<dbReference type="InterPro" id="IPR029063">
    <property type="entry name" value="SAM-dependent_MTases_sf"/>
</dbReference>
<reference evidence="5" key="1">
    <citation type="submission" date="2021-01" db="EMBL/GenBank/DDBJ databases">
        <authorList>
            <consortium name="Aspergillus puulaauensis MK2 genome sequencing consortium"/>
            <person name="Kazuki M."/>
            <person name="Futagami T."/>
        </authorList>
    </citation>
    <scope>NUCLEOTIDE SEQUENCE</scope>
    <source>
        <strain evidence="5">MK2</strain>
    </source>
</reference>
<dbReference type="KEGG" id="apuu:APUU_60820A"/>
<evidence type="ECO:0000256" key="3">
    <source>
        <dbReference type="ARBA" id="ARBA00022679"/>
    </source>
</evidence>
<keyword evidence="2" id="KW-0489">Methyltransferase</keyword>
<dbReference type="CDD" id="cd02440">
    <property type="entry name" value="AdoMet_MTases"/>
    <property type="match status" value="1"/>
</dbReference>
<organism evidence="5 6">
    <name type="scientific">Aspergillus puulaauensis</name>
    <dbReference type="NCBI Taxonomy" id="1220207"/>
    <lineage>
        <taxon>Eukaryota</taxon>
        <taxon>Fungi</taxon>
        <taxon>Dikarya</taxon>
        <taxon>Ascomycota</taxon>
        <taxon>Pezizomycotina</taxon>
        <taxon>Eurotiomycetes</taxon>
        <taxon>Eurotiomycetidae</taxon>
        <taxon>Eurotiales</taxon>
        <taxon>Aspergillaceae</taxon>
        <taxon>Aspergillus</taxon>
    </lineage>
</organism>
<dbReference type="GeneID" id="64977777"/>
<keyword evidence="1" id="KW-0597">Phosphoprotein</keyword>
<reference evidence="5" key="2">
    <citation type="submission" date="2021-02" db="EMBL/GenBank/DDBJ databases">
        <title>Aspergillus puulaauensis MK2 genome sequence.</title>
        <authorList>
            <person name="Futagami T."/>
            <person name="Mori K."/>
            <person name="Kadooka C."/>
            <person name="Tanaka T."/>
        </authorList>
    </citation>
    <scope>NUCLEOTIDE SEQUENCE</scope>
    <source>
        <strain evidence="5">MK2</strain>
    </source>
</reference>
<dbReference type="InterPro" id="IPR008854">
    <property type="entry name" value="TPMT"/>
</dbReference>
<keyword evidence="6" id="KW-1185">Reference proteome</keyword>
<dbReference type="SUPFAM" id="SSF53335">
    <property type="entry name" value="S-adenosyl-L-methionine-dependent methyltransferases"/>
    <property type="match status" value="1"/>
</dbReference>
<keyword evidence="4" id="KW-0949">S-adenosyl-L-methionine</keyword>
<dbReference type="PANTHER" id="PTHR32183:SF6">
    <property type="entry name" value="CYSTEINE SULFINATE DESULFINASE_CYSTEINE DESULFURASE AND RELATED ENZYMES"/>
    <property type="match status" value="1"/>
</dbReference>
<evidence type="ECO:0000313" key="5">
    <source>
        <dbReference type="EMBL" id="BCS27772.1"/>
    </source>
</evidence>
<keyword evidence="3" id="KW-0808">Transferase</keyword>
<evidence type="ECO:0000256" key="4">
    <source>
        <dbReference type="ARBA" id="ARBA00022691"/>
    </source>
</evidence>
<dbReference type="GO" id="GO:0008757">
    <property type="term" value="F:S-adenosylmethionine-dependent methyltransferase activity"/>
    <property type="evidence" value="ECO:0007669"/>
    <property type="project" value="InterPro"/>
</dbReference>
<evidence type="ECO:0000313" key="6">
    <source>
        <dbReference type="Proteomes" id="UP000654913"/>
    </source>
</evidence>